<dbReference type="Pfam" id="PF13360">
    <property type="entry name" value="PQQ_2"/>
    <property type="match status" value="2"/>
</dbReference>
<dbReference type="NCBIfam" id="NF038145">
    <property type="entry name" value="Hvo_1808_fam"/>
    <property type="match status" value="1"/>
</dbReference>
<feature type="region of interest" description="Disordered" evidence="1">
    <location>
        <begin position="842"/>
        <end position="903"/>
    </location>
</feature>
<feature type="compositionally biased region" description="Basic and acidic residues" evidence="1">
    <location>
        <begin position="844"/>
        <end position="859"/>
    </location>
</feature>
<dbReference type="Gene3D" id="2.130.10.10">
    <property type="entry name" value="YVTN repeat-like/Quinoprotein amine dehydrogenase"/>
    <property type="match status" value="2"/>
</dbReference>
<dbReference type="EMBL" id="JBHSZQ010000004">
    <property type="protein sequence ID" value="MFC7125509.1"/>
    <property type="molecule type" value="Genomic_DNA"/>
</dbReference>
<feature type="transmembrane region" description="Helical" evidence="2">
    <location>
        <begin position="904"/>
        <end position="923"/>
    </location>
</feature>
<dbReference type="RefSeq" id="WP_267636507.1">
    <property type="nucleotide sequence ID" value="NZ_JAODIY010000004.1"/>
</dbReference>
<dbReference type="PANTHER" id="PTHR34512">
    <property type="entry name" value="CELL SURFACE PROTEIN"/>
    <property type="match status" value="1"/>
</dbReference>
<proteinExistence type="predicted"/>
<evidence type="ECO:0000313" key="4">
    <source>
        <dbReference type="EMBL" id="MFC7125509.1"/>
    </source>
</evidence>
<protein>
    <submittedName>
        <fullName evidence="4">Hvo_1808 family surface protein</fullName>
    </submittedName>
</protein>
<reference evidence="4 5" key="1">
    <citation type="journal article" date="2014" name="Int. J. Syst. Evol. Microbiol.">
        <title>Complete genome sequence of Corynebacterium casei LMG S-19264T (=DSM 44701T), isolated from a smear-ripened cheese.</title>
        <authorList>
            <consortium name="US DOE Joint Genome Institute (JGI-PGF)"/>
            <person name="Walter F."/>
            <person name="Albersmeier A."/>
            <person name="Kalinowski J."/>
            <person name="Ruckert C."/>
        </authorList>
    </citation>
    <scope>NUCLEOTIDE SEQUENCE [LARGE SCALE GENOMIC DNA]</scope>
    <source>
        <strain evidence="4 5">CGMCC 4.7215</strain>
    </source>
</reference>
<dbReference type="SUPFAM" id="SSF50998">
    <property type="entry name" value="Quinoprotein alcohol dehydrogenase-like"/>
    <property type="match status" value="1"/>
</dbReference>
<feature type="compositionally biased region" description="Low complexity" evidence="1">
    <location>
        <begin position="869"/>
        <end position="890"/>
    </location>
</feature>
<keyword evidence="2" id="KW-1133">Transmembrane helix</keyword>
<name>A0ABD5X7H5_9EURY</name>
<dbReference type="PROSITE" id="PS50231">
    <property type="entry name" value="RICIN_B_LECTIN"/>
    <property type="match status" value="1"/>
</dbReference>
<keyword evidence="2" id="KW-0472">Membrane</keyword>
<dbReference type="InterPro" id="IPR011047">
    <property type="entry name" value="Quinoprotein_ADH-like_sf"/>
</dbReference>
<organism evidence="4 5">
    <name type="scientific">Halovenus rubra</name>
    <dbReference type="NCBI Taxonomy" id="869890"/>
    <lineage>
        <taxon>Archaea</taxon>
        <taxon>Methanobacteriati</taxon>
        <taxon>Methanobacteriota</taxon>
        <taxon>Stenosarchaea group</taxon>
        <taxon>Halobacteria</taxon>
        <taxon>Halobacteriales</taxon>
        <taxon>Haloarculaceae</taxon>
        <taxon>Halovenus</taxon>
    </lineage>
</organism>
<dbReference type="InterPro" id="IPR018391">
    <property type="entry name" value="PQQ_b-propeller_rpt"/>
</dbReference>
<evidence type="ECO:0000256" key="1">
    <source>
        <dbReference type="SAM" id="MobiDB-lite"/>
    </source>
</evidence>
<dbReference type="Proteomes" id="UP001596414">
    <property type="component" value="Unassembled WGS sequence"/>
</dbReference>
<evidence type="ECO:0000259" key="3">
    <source>
        <dbReference type="Pfam" id="PF13360"/>
    </source>
</evidence>
<evidence type="ECO:0000313" key="5">
    <source>
        <dbReference type="Proteomes" id="UP001596414"/>
    </source>
</evidence>
<sequence length="927" mass="101009">MAADTDSEISTDSNYTVAASVVESDIPDPPADTLGWENGVWANATLSIDQSNGINQTELKAVVARTMARVETVRGIEFDRTPPVRVIYQQQQRNETDEQNYSETYRTQLNTQYESLFLINQSQNAVESRRVLFGSGVSAYYSPESRDVTMISPNASVLQIQEGVLSQELFHAQQDNQFTLPWVETIEERNTRNGYVEGDANYVQNLYEQRCTDEWDETCYRPERSASPQLSGLNDGMHRLFRQPYESGYAFVRERHQQQGWKAVNTLYENPPASTEQIIHPAAYREDEPTSLTITDTSSEAWKPLKNRRKGGERVTSSVGEAGLYVSMVSPAMEMSEPGYIIPRENHLIGGFRDAVQLGYNHSVTAGWDGDRLLPYVTSEGDKTGYIYKTRWDSHSDAKAFHRAYRKLLAYHDANAIDGRANTYRIPQQDGFTDAFYVERNGSQVRVVNAPTVDALQAVARGAAPSANESQTVEPWQQPEQKWQTAVPGRTSDFSAAADGMLHLATLNGTIRAVNETTGTAVWTHQLNEGIIATPAVVNGTAYVGTTQSTVIALDGQTGAVQWQKNMSGSFIGTPRVENNTVYVGSTRSRVAALNATTGEKQWIQSTDGPVTASLKVTNSHVLANSRDSVSAFNQSTGKTAWNMTVNGSVLTAPMVEDEMVYAASFNGQNRSSQIHAVDAVGGERRWRQKVNGTVSSLTEVTATRVYAVKRGVTSGATTLLSFNRQHGSQHWQVTLNESVSTVSVSPTGTVYAGTSGGQLHAIDVDSGEYRFTNDIGGSVTRQLVVSNNTLYVGSDAGLLMALNGSTGDRQWTFVTNGLLPITPIATDEQVYAQTGKSIYSLESADKGGDSEVNNRDETPSETTPNSAEQTQTPSSTDTDSETDSPASTDVDNSTPSTDDNGPGLGLVTVAVALLAVTLVSVLKGRH</sequence>
<keyword evidence="2" id="KW-0812">Transmembrane</keyword>
<evidence type="ECO:0000256" key="2">
    <source>
        <dbReference type="SAM" id="Phobius"/>
    </source>
</evidence>
<dbReference type="PANTHER" id="PTHR34512:SF30">
    <property type="entry name" value="OUTER MEMBRANE PROTEIN ASSEMBLY FACTOR BAMB"/>
    <property type="match status" value="1"/>
</dbReference>
<feature type="domain" description="Pyrrolo-quinoline quinone repeat" evidence="3">
    <location>
        <begin position="629"/>
        <end position="769"/>
    </location>
</feature>
<dbReference type="InterPro" id="IPR047792">
    <property type="entry name" value="Hvo_1808-like"/>
</dbReference>
<dbReference type="SMART" id="SM00564">
    <property type="entry name" value="PQQ"/>
    <property type="match status" value="7"/>
</dbReference>
<gene>
    <name evidence="4" type="ORF">ACFQJ7_05570</name>
</gene>
<accession>A0ABD5X7H5</accession>
<feature type="domain" description="Pyrrolo-quinoline quinone repeat" evidence="3">
    <location>
        <begin position="508"/>
        <end position="613"/>
    </location>
</feature>
<dbReference type="AlphaFoldDB" id="A0ABD5X7H5"/>
<dbReference type="InterPro" id="IPR002372">
    <property type="entry name" value="PQQ_rpt_dom"/>
</dbReference>
<feature type="compositionally biased region" description="Polar residues" evidence="1">
    <location>
        <begin position="891"/>
        <end position="900"/>
    </location>
</feature>
<comment type="caution">
    <text evidence="4">The sequence shown here is derived from an EMBL/GenBank/DDBJ whole genome shotgun (WGS) entry which is preliminary data.</text>
</comment>
<dbReference type="InterPro" id="IPR015943">
    <property type="entry name" value="WD40/YVTN_repeat-like_dom_sf"/>
</dbReference>